<keyword evidence="6" id="KW-1185">Reference proteome</keyword>
<keyword evidence="2 5" id="KW-0436">Ligase</keyword>
<dbReference type="InterPro" id="IPR042099">
    <property type="entry name" value="ANL_N_sf"/>
</dbReference>
<comment type="caution">
    <text evidence="5">The sequence shown here is derived from an EMBL/GenBank/DDBJ whole genome shotgun (WGS) entry which is preliminary data.</text>
</comment>
<comment type="similarity">
    <text evidence="1">Belongs to the ATP-dependent AMP-binding enzyme family.</text>
</comment>
<dbReference type="Pfam" id="PF00501">
    <property type="entry name" value="AMP-binding"/>
    <property type="match status" value="1"/>
</dbReference>
<gene>
    <name evidence="5" type="ORF">ATO7_02205</name>
</gene>
<dbReference type="STRING" id="1317117.ATO7_02205"/>
<reference evidence="5 6" key="1">
    <citation type="submission" date="2013-04" db="EMBL/GenBank/DDBJ databases">
        <title>Oceanococcus atlanticus 22II-S10r2 Genome Sequencing.</title>
        <authorList>
            <person name="Lai Q."/>
            <person name="Li G."/>
            <person name="Shao Z."/>
        </authorList>
    </citation>
    <scope>NUCLEOTIDE SEQUENCE [LARGE SCALE GENOMIC DNA]</scope>
    <source>
        <strain evidence="5 6">22II-S10r2</strain>
    </source>
</reference>
<dbReference type="SUPFAM" id="SSF56801">
    <property type="entry name" value="Acetyl-CoA synthetase-like"/>
    <property type="match status" value="1"/>
</dbReference>
<feature type="domain" description="AMP-dependent synthetase/ligase" evidence="3">
    <location>
        <begin position="11"/>
        <end position="380"/>
    </location>
</feature>
<dbReference type="Pfam" id="PF13193">
    <property type="entry name" value="AMP-binding_C"/>
    <property type="match status" value="1"/>
</dbReference>
<evidence type="ECO:0000256" key="1">
    <source>
        <dbReference type="ARBA" id="ARBA00006432"/>
    </source>
</evidence>
<dbReference type="PANTHER" id="PTHR43201:SF5">
    <property type="entry name" value="MEDIUM-CHAIN ACYL-COA LIGASE ACSF2, MITOCHONDRIAL"/>
    <property type="match status" value="1"/>
</dbReference>
<dbReference type="AlphaFoldDB" id="A0A1Y1SGY2"/>
<dbReference type="Gene3D" id="3.40.50.12780">
    <property type="entry name" value="N-terminal domain of ligase-like"/>
    <property type="match status" value="1"/>
</dbReference>
<dbReference type="GO" id="GO:0031956">
    <property type="term" value="F:medium-chain fatty acid-CoA ligase activity"/>
    <property type="evidence" value="ECO:0007669"/>
    <property type="project" value="TreeGrafter"/>
</dbReference>
<dbReference type="Proteomes" id="UP000192342">
    <property type="component" value="Unassembled WGS sequence"/>
</dbReference>
<feature type="domain" description="AMP-binding enzyme C-terminal" evidence="4">
    <location>
        <begin position="430"/>
        <end position="504"/>
    </location>
</feature>
<dbReference type="FunFam" id="3.30.300.30:FF:000008">
    <property type="entry name" value="2,3-dihydroxybenzoate-AMP ligase"/>
    <property type="match status" value="1"/>
</dbReference>
<accession>A0A1Y1SGY2</accession>
<dbReference type="Gene3D" id="3.30.300.30">
    <property type="match status" value="1"/>
</dbReference>
<dbReference type="InterPro" id="IPR025110">
    <property type="entry name" value="AMP-bd_C"/>
</dbReference>
<dbReference type="EMBL" id="AQQV01000001">
    <property type="protein sequence ID" value="ORE88650.1"/>
    <property type="molecule type" value="Genomic_DNA"/>
</dbReference>
<dbReference type="GO" id="GO:0006631">
    <property type="term" value="P:fatty acid metabolic process"/>
    <property type="evidence" value="ECO:0007669"/>
    <property type="project" value="TreeGrafter"/>
</dbReference>
<evidence type="ECO:0000259" key="3">
    <source>
        <dbReference type="Pfam" id="PF00501"/>
    </source>
</evidence>
<organism evidence="5 6">
    <name type="scientific">Oceanococcus atlanticus</name>
    <dbReference type="NCBI Taxonomy" id="1317117"/>
    <lineage>
        <taxon>Bacteria</taxon>
        <taxon>Pseudomonadati</taxon>
        <taxon>Pseudomonadota</taxon>
        <taxon>Gammaproteobacteria</taxon>
        <taxon>Chromatiales</taxon>
        <taxon>Oceanococcaceae</taxon>
        <taxon>Oceanococcus</taxon>
    </lineage>
</organism>
<dbReference type="InterPro" id="IPR045851">
    <property type="entry name" value="AMP-bd_C_sf"/>
</dbReference>
<dbReference type="OrthoDB" id="9803968at2"/>
<proteinExistence type="inferred from homology"/>
<protein>
    <submittedName>
        <fullName evidence="5">Long-chain-fatty-acid--CoA ligase</fullName>
    </submittedName>
</protein>
<evidence type="ECO:0000256" key="2">
    <source>
        <dbReference type="ARBA" id="ARBA00022598"/>
    </source>
</evidence>
<evidence type="ECO:0000259" key="4">
    <source>
        <dbReference type="Pfam" id="PF13193"/>
    </source>
</evidence>
<name>A0A1Y1SGY2_9GAMM</name>
<dbReference type="PANTHER" id="PTHR43201">
    <property type="entry name" value="ACYL-COA SYNTHETASE"/>
    <property type="match status" value="1"/>
</dbReference>
<dbReference type="RefSeq" id="WP_083559276.1">
    <property type="nucleotide sequence ID" value="NZ_AQQV01000001.1"/>
</dbReference>
<dbReference type="InterPro" id="IPR000873">
    <property type="entry name" value="AMP-dep_synth/lig_dom"/>
</dbReference>
<sequence length="523" mass="56531">MQALLKPDSGFEYQVRTQPQALAVMDEKHQISFRQLDEHVDAVVAGLKRAGLGAQDRIAVVAKNRYEMVVLLLAALRGGPVCVPINRRVSTDEMLWIIEDAQCVAVFADAQCAQALDAGLSAQIPQNLRFSLDEGESQWICFARWLEGQQGCSARAVLPLERAYLQIYTSGTSGRPKGVVLTHGNSLGQLTAILLSVDADFRAGESLYEALPLFHVGGVFASLWALNRGVSLVLRQEFNPQLTDDMMASGTVQHAALVPAMIQACLAVSQPNPAGYGKLKTIMYGASPISRPVLTDAVARYACDFMQVYGMSETHSVISALTCADHRQIVSAPECPLVASAGRAVAGTELSICDPLGHELATGEVGEIRVSSQHVMAGYWNKQSATEEAIREGQLCTGDAGYLDDNGYLFIVDRLKDIIVTGGENVSSLEVESALLQHPAIDDAAVIGTPHAQWGEAVTALIVSADPDLSSDDIQAFCKQRIGHFKVPKRIEQVAAIPRNAAGKILKNQLRQQFWEGQDRRVS</sequence>
<evidence type="ECO:0000313" key="6">
    <source>
        <dbReference type="Proteomes" id="UP000192342"/>
    </source>
</evidence>
<evidence type="ECO:0000313" key="5">
    <source>
        <dbReference type="EMBL" id="ORE88650.1"/>
    </source>
</evidence>